<reference evidence="3" key="1">
    <citation type="journal article" date="2019" name="Int. J. Syst. Evol. Microbiol.">
        <title>The Global Catalogue of Microorganisms (GCM) 10K type strain sequencing project: providing services to taxonomists for standard genome sequencing and annotation.</title>
        <authorList>
            <consortium name="The Broad Institute Genomics Platform"/>
            <consortium name="The Broad Institute Genome Sequencing Center for Infectious Disease"/>
            <person name="Wu L."/>
            <person name="Ma J."/>
        </authorList>
    </citation>
    <scope>NUCLEOTIDE SEQUENCE [LARGE SCALE GENOMIC DNA]</scope>
    <source>
        <strain evidence="3">JCM 3399</strain>
    </source>
</reference>
<protein>
    <recommendedName>
        <fullName evidence="4">Transposase</fullName>
    </recommendedName>
</protein>
<organism evidence="2 3">
    <name type="scientific">Streptomyces albospinus</name>
    <dbReference type="NCBI Taxonomy" id="285515"/>
    <lineage>
        <taxon>Bacteria</taxon>
        <taxon>Bacillati</taxon>
        <taxon>Actinomycetota</taxon>
        <taxon>Actinomycetes</taxon>
        <taxon>Kitasatosporales</taxon>
        <taxon>Streptomycetaceae</taxon>
        <taxon>Streptomyces</taxon>
    </lineage>
</organism>
<feature type="region of interest" description="Disordered" evidence="1">
    <location>
        <begin position="13"/>
        <end position="88"/>
    </location>
</feature>
<sequence length="133" mass="15370">MAALVDILPTATESSSCEHIEVGPSEPWPPRARPDHVRRDKAYSSRRNRRCLRRRQVKRTSPERREKQAHRQRRGSGGGPTGFDPARYARRNEVERLINQLKISRALATRFARRAYVFHGTVLVAALRLWLCT</sequence>
<proteinExistence type="predicted"/>
<accession>A0ABQ2VFE9</accession>
<dbReference type="Proteomes" id="UP000654471">
    <property type="component" value="Unassembled WGS sequence"/>
</dbReference>
<evidence type="ECO:0000313" key="2">
    <source>
        <dbReference type="EMBL" id="GGU82468.1"/>
    </source>
</evidence>
<comment type="caution">
    <text evidence="2">The sequence shown here is derived from an EMBL/GenBank/DDBJ whole genome shotgun (WGS) entry which is preliminary data.</text>
</comment>
<keyword evidence="3" id="KW-1185">Reference proteome</keyword>
<evidence type="ECO:0000256" key="1">
    <source>
        <dbReference type="SAM" id="MobiDB-lite"/>
    </source>
</evidence>
<gene>
    <name evidence="2" type="ORF">GCM10010211_55580</name>
</gene>
<feature type="compositionally biased region" description="Basic residues" evidence="1">
    <location>
        <begin position="44"/>
        <end position="58"/>
    </location>
</feature>
<dbReference type="EMBL" id="BMRP01000022">
    <property type="protein sequence ID" value="GGU82468.1"/>
    <property type="molecule type" value="Genomic_DNA"/>
</dbReference>
<evidence type="ECO:0000313" key="3">
    <source>
        <dbReference type="Proteomes" id="UP000654471"/>
    </source>
</evidence>
<feature type="compositionally biased region" description="Basic and acidic residues" evidence="1">
    <location>
        <begin position="32"/>
        <end position="43"/>
    </location>
</feature>
<name>A0ABQ2VFE9_9ACTN</name>
<evidence type="ECO:0008006" key="4">
    <source>
        <dbReference type="Google" id="ProtNLM"/>
    </source>
</evidence>